<dbReference type="AlphaFoldDB" id="A0AAU3ICX9"/>
<gene>
    <name evidence="1" type="ORF">OG699_44400</name>
</gene>
<proteinExistence type="predicted"/>
<evidence type="ECO:0000313" key="1">
    <source>
        <dbReference type="EMBL" id="WTZ14373.1"/>
    </source>
</evidence>
<organism evidence="1">
    <name type="scientific">Streptomyces sp. NBC_01393</name>
    <dbReference type="NCBI Taxonomy" id="2903851"/>
    <lineage>
        <taxon>Bacteria</taxon>
        <taxon>Bacillati</taxon>
        <taxon>Actinomycetota</taxon>
        <taxon>Actinomycetes</taxon>
        <taxon>Kitasatosporales</taxon>
        <taxon>Streptomycetaceae</taxon>
        <taxon>Streptomyces</taxon>
    </lineage>
</organism>
<name>A0AAU3ICX9_9ACTN</name>
<protein>
    <submittedName>
        <fullName evidence="1">Uncharacterized protein</fullName>
    </submittedName>
</protein>
<sequence>MLRLTALRIPPPREPHFVGSPRLWWGQYVPLLHVVCVNGLPMTAAADKITSSSSPTGGS</sequence>
<dbReference type="EMBL" id="CP109546">
    <property type="protein sequence ID" value="WTZ14373.1"/>
    <property type="molecule type" value="Genomic_DNA"/>
</dbReference>
<accession>A0AAU3ICX9</accession>
<reference evidence="1" key="1">
    <citation type="submission" date="2022-10" db="EMBL/GenBank/DDBJ databases">
        <title>The complete genomes of actinobacterial strains from the NBC collection.</title>
        <authorList>
            <person name="Joergensen T.S."/>
            <person name="Alvarez Arevalo M."/>
            <person name="Sterndorff E.B."/>
            <person name="Faurdal D."/>
            <person name="Vuksanovic O."/>
            <person name="Mourched A.-S."/>
            <person name="Charusanti P."/>
            <person name="Shaw S."/>
            <person name="Blin K."/>
            <person name="Weber T."/>
        </authorList>
    </citation>
    <scope>NUCLEOTIDE SEQUENCE</scope>
    <source>
        <strain evidence="1">NBC_01393</strain>
    </source>
</reference>